<accession>A0ABW7XIE6</accession>
<dbReference type="RefSeq" id="WP_397403880.1">
    <property type="nucleotide sequence ID" value="NZ_JBIRYI010000005.1"/>
</dbReference>
<proteinExistence type="predicted"/>
<keyword evidence="3" id="KW-1185">Reference proteome</keyword>
<protein>
    <submittedName>
        <fullName evidence="2">Uncharacterized protein</fullName>
    </submittedName>
</protein>
<evidence type="ECO:0000313" key="3">
    <source>
        <dbReference type="Proteomes" id="UP001611580"/>
    </source>
</evidence>
<dbReference type="Proteomes" id="UP001611580">
    <property type="component" value="Unassembled WGS sequence"/>
</dbReference>
<comment type="caution">
    <text evidence="2">The sequence shown here is derived from an EMBL/GenBank/DDBJ whole genome shotgun (WGS) entry which is preliminary data.</text>
</comment>
<sequence length="161" mass="16256">MSPETIARSVRRLTAAGVGWPTTRRVAITVRLAGLADVIALGDAVVEGPTAARDAVGHVLRTAGREADPAAALREIARIHRILAVLDRLEPEPAEGRPTGQPAVPPAGTPAPVDTAAQAETVAVDSPVGSRPLPVRQVGPARPDPAAGPAGHADDAGEGPA</sequence>
<evidence type="ECO:0000313" key="2">
    <source>
        <dbReference type="EMBL" id="MFI2487299.1"/>
    </source>
</evidence>
<evidence type="ECO:0000256" key="1">
    <source>
        <dbReference type="SAM" id="MobiDB-lite"/>
    </source>
</evidence>
<gene>
    <name evidence="2" type="ORF">ACH47X_10350</name>
</gene>
<feature type="region of interest" description="Disordered" evidence="1">
    <location>
        <begin position="90"/>
        <end position="161"/>
    </location>
</feature>
<feature type="compositionally biased region" description="Low complexity" evidence="1">
    <location>
        <begin position="139"/>
        <end position="151"/>
    </location>
</feature>
<dbReference type="EMBL" id="JBIRYI010000005">
    <property type="protein sequence ID" value="MFI2487299.1"/>
    <property type="molecule type" value="Genomic_DNA"/>
</dbReference>
<name>A0ABW7XIE6_9MICO</name>
<reference evidence="2 3" key="1">
    <citation type="submission" date="2024-10" db="EMBL/GenBank/DDBJ databases">
        <title>The Natural Products Discovery Center: Release of the First 8490 Sequenced Strains for Exploring Actinobacteria Biosynthetic Diversity.</title>
        <authorList>
            <person name="Kalkreuter E."/>
            <person name="Kautsar S.A."/>
            <person name="Yang D."/>
            <person name="Bader C.D."/>
            <person name="Teijaro C.N."/>
            <person name="Fluegel L."/>
            <person name="Davis C.M."/>
            <person name="Simpson J.R."/>
            <person name="Lauterbach L."/>
            <person name="Steele A.D."/>
            <person name="Gui C."/>
            <person name="Meng S."/>
            <person name="Li G."/>
            <person name="Viehrig K."/>
            <person name="Ye F."/>
            <person name="Su P."/>
            <person name="Kiefer A.F."/>
            <person name="Nichols A."/>
            <person name="Cepeda A.J."/>
            <person name="Yan W."/>
            <person name="Fan B."/>
            <person name="Jiang Y."/>
            <person name="Adhikari A."/>
            <person name="Zheng C.-J."/>
            <person name="Schuster L."/>
            <person name="Cowan T.M."/>
            <person name="Smanski M.J."/>
            <person name="Chevrette M.G."/>
            <person name="De Carvalho L.P.S."/>
            <person name="Shen B."/>
        </authorList>
    </citation>
    <scope>NUCLEOTIDE SEQUENCE [LARGE SCALE GENOMIC DNA]</scope>
    <source>
        <strain evidence="2 3">NPDC019481</strain>
    </source>
</reference>
<organism evidence="2 3">
    <name type="scientific">Promicromonospora kroppenstedtii</name>
    <dbReference type="NCBI Taxonomy" id="440482"/>
    <lineage>
        <taxon>Bacteria</taxon>
        <taxon>Bacillati</taxon>
        <taxon>Actinomycetota</taxon>
        <taxon>Actinomycetes</taxon>
        <taxon>Micrococcales</taxon>
        <taxon>Promicromonosporaceae</taxon>
        <taxon>Promicromonospora</taxon>
    </lineage>
</organism>